<sequence>MDGPRRDGPWDELLELEKTVLSKLIIKYGTLPLMHAGN</sequence>
<dbReference type="EMBL" id="DS231696">
    <property type="protein sequence ID" value="KNA95460.1"/>
    <property type="molecule type" value="Genomic_DNA"/>
</dbReference>
<organism evidence="1 2">
    <name type="scientific">Fusarium oxysporum f. sp. lycopersici (strain 4287 / CBS 123668 / FGSC 9935 / NRRL 34936)</name>
    <name type="common">Fusarium vascular wilt of tomato</name>
    <dbReference type="NCBI Taxonomy" id="426428"/>
    <lineage>
        <taxon>Eukaryota</taxon>
        <taxon>Fungi</taxon>
        <taxon>Dikarya</taxon>
        <taxon>Ascomycota</taxon>
        <taxon>Pezizomycotina</taxon>
        <taxon>Sordariomycetes</taxon>
        <taxon>Hypocreomycetidae</taxon>
        <taxon>Hypocreales</taxon>
        <taxon>Nectriaceae</taxon>
        <taxon>Fusarium</taxon>
        <taxon>Fusarium oxysporum species complex</taxon>
    </lineage>
</organism>
<accession>A0A0J9UBJ6</accession>
<dbReference type="VEuPathDB" id="FungiDB:FOXG_18000"/>
<proteinExistence type="predicted"/>
<dbReference type="KEGG" id="fox:FOXG_18000"/>
<reference evidence="1" key="1">
    <citation type="submission" date="2007-04" db="EMBL/GenBank/DDBJ databases">
        <authorList>
            <consortium name="The Broad Institute Genome Sequencing Platform"/>
            <person name="Birren B."/>
            <person name="Lander E."/>
            <person name="Galagan J."/>
            <person name="Nusbaum C."/>
            <person name="Devon K."/>
            <person name="Ma L.-J."/>
            <person name="Jaffe D."/>
            <person name="Butler J."/>
            <person name="Alvarez P."/>
            <person name="Gnerre S."/>
            <person name="Grabherr M."/>
            <person name="Kleber M."/>
            <person name="Mauceli E."/>
            <person name="Brockman W."/>
            <person name="MacCallum I.A."/>
            <person name="Young S."/>
            <person name="LaButti K."/>
            <person name="DeCaprio D."/>
            <person name="Crawford M."/>
            <person name="Koehrsen M."/>
            <person name="Engels R."/>
            <person name="Montgomery P."/>
            <person name="Pearson M."/>
            <person name="Howarth C."/>
            <person name="Larson L."/>
            <person name="White J."/>
            <person name="O'Leary S."/>
            <person name="Kodira C."/>
            <person name="Zeng Q."/>
            <person name="Yandava C."/>
            <person name="Alvarado L."/>
            <person name="Kistler C."/>
            <person name="Shim W.-B."/>
            <person name="Kang S."/>
            <person name="Woloshuk C."/>
        </authorList>
    </citation>
    <scope>NUCLEOTIDE SEQUENCE</scope>
    <source>
        <strain evidence="1">4287</strain>
    </source>
</reference>
<dbReference type="AlphaFoldDB" id="A0A0J9UBJ6"/>
<evidence type="ECO:0000313" key="1">
    <source>
        <dbReference type="EMBL" id="KNA95460.1"/>
    </source>
</evidence>
<protein>
    <submittedName>
        <fullName evidence="1">Uncharacterized protein</fullName>
    </submittedName>
</protein>
<reference evidence="1" key="2">
    <citation type="journal article" date="2010" name="Nature">
        <title>Comparative genomics reveals mobile pathogenicity chromosomes in Fusarium.</title>
        <authorList>
            <person name="Ma L.J."/>
            <person name="van der Does H.C."/>
            <person name="Borkovich K.A."/>
            <person name="Coleman J.J."/>
            <person name="Daboussi M.J."/>
            <person name="Di Pietro A."/>
            <person name="Dufresne M."/>
            <person name="Freitag M."/>
            <person name="Grabherr M."/>
            <person name="Henrissat B."/>
            <person name="Houterman P.M."/>
            <person name="Kang S."/>
            <person name="Shim W.B."/>
            <person name="Woloshuk C."/>
            <person name="Xie X."/>
            <person name="Xu J.R."/>
            <person name="Antoniw J."/>
            <person name="Baker S.E."/>
            <person name="Bluhm B.H."/>
            <person name="Breakspear A."/>
            <person name="Brown D.W."/>
            <person name="Butchko R.A."/>
            <person name="Chapman S."/>
            <person name="Coulson R."/>
            <person name="Coutinho P.M."/>
            <person name="Danchin E.G."/>
            <person name="Diener A."/>
            <person name="Gale L.R."/>
            <person name="Gardiner D.M."/>
            <person name="Goff S."/>
            <person name="Hammond-Kosack K.E."/>
            <person name="Hilburn K."/>
            <person name="Hua-Van A."/>
            <person name="Jonkers W."/>
            <person name="Kazan K."/>
            <person name="Kodira C.D."/>
            <person name="Koehrsen M."/>
            <person name="Kumar L."/>
            <person name="Lee Y.H."/>
            <person name="Li L."/>
            <person name="Manners J.M."/>
            <person name="Miranda-Saavedra D."/>
            <person name="Mukherjee M."/>
            <person name="Park G."/>
            <person name="Park J."/>
            <person name="Park S.Y."/>
            <person name="Proctor R.H."/>
            <person name="Regev A."/>
            <person name="Ruiz-Roldan M.C."/>
            <person name="Sain D."/>
            <person name="Sakthikumar S."/>
            <person name="Sykes S."/>
            <person name="Schwartz D.C."/>
            <person name="Turgeon B.G."/>
            <person name="Wapinski I."/>
            <person name="Yoder O."/>
            <person name="Young S."/>
            <person name="Zeng Q."/>
            <person name="Zhou S."/>
            <person name="Galagan J."/>
            <person name="Cuomo C.A."/>
            <person name="Kistler H.C."/>
            <person name="Rep M."/>
        </authorList>
    </citation>
    <scope>NUCLEOTIDE SEQUENCE [LARGE SCALE GENOMIC DNA]</scope>
    <source>
        <strain evidence="1">4287</strain>
    </source>
</reference>
<dbReference type="Proteomes" id="UP000009097">
    <property type="component" value="Unassembled WGS sequence"/>
</dbReference>
<dbReference type="RefSeq" id="XP_018233506.1">
    <property type="nucleotide sequence ID" value="XM_018398029.1"/>
</dbReference>
<dbReference type="GeneID" id="28958706"/>
<evidence type="ECO:0000313" key="2">
    <source>
        <dbReference type="Proteomes" id="UP000009097"/>
    </source>
</evidence>
<name>A0A0J9UBJ6_FUSO4</name>
<gene>
    <name evidence="1" type="ORF">FOXG_18000</name>
</gene>